<keyword evidence="2" id="KW-1185">Reference proteome</keyword>
<feature type="non-terminal residue" evidence="1">
    <location>
        <position position="134"/>
    </location>
</feature>
<protein>
    <submittedName>
        <fullName evidence="1">Uncharacterized protein</fullName>
    </submittedName>
</protein>
<dbReference type="AlphaFoldDB" id="A0A7R9QJY0"/>
<evidence type="ECO:0000313" key="1">
    <source>
        <dbReference type="EMBL" id="CAD7648799.1"/>
    </source>
</evidence>
<gene>
    <name evidence="1" type="ORF">OSB1V03_LOCUS22111</name>
</gene>
<dbReference type="Proteomes" id="UP000759131">
    <property type="component" value="Unassembled WGS sequence"/>
</dbReference>
<sequence length="134" mass="15548">MGKYCIEFVIKGILGLIYTTVRYPHKILMKTMCVLCALAWLPMNALYCISPISMSNFVSKSKIINRNHDEMAKVQFEWKTRMANALDRVYVLSDLLKMSCCGFVEYKRKSIEATPDEAKEFVASYFGSFWKMQQ</sequence>
<dbReference type="OrthoDB" id="10502129at2759"/>
<accession>A0A7R9QJY0</accession>
<reference evidence="1" key="1">
    <citation type="submission" date="2020-11" db="EMBL/GenBank/DDBJ databases">
        <authorList>
            <person name="Tran Van P."/>
        </authorList>
    </citation>
    <scope>NUCLEOTIDE SEQUENCE</scope>
</reference>
<name>A0A7R9QJY0_9ACAR</name>
<organism evidence="1">
    <name type="scientific">Medioppia subpectinata</name>
    <dbReference type="NCBI Taxonomy" id="1979941"/>
    <lineage>
        <taxon>Eukaryota</taxon>
        <taxon>Metazoa</taxon>
        <taxon>Ecdysozoa</taxon>
        <taxon>Arthropoda</taxon>
        <taxon>Chelicerata</taxon>
        <taxon>Arachnida</taxon>
        <taxon>Acari</taxon>
        <taxon>Acariformes</taxon>
        <taxon>Sarcoptiformes</taxon>
        <taxon>Oribatida</taxon>
        <taxon>Brachypylina</taxon>
        <taxon>Oppioidea</taxon>
        <taxon>Oppiidae</taxon>
        <taxon>Medioppia</taxon>
    </lineage>
</organism>
<proteinExistence type="predicted"/>
<evidence type="ECO:0000313" key="2">
    <source>
        <dbReference type="Proteomes" id="UP000759131"/>
    </source>
</evidence>
<dbReference type="EMBL" id="CAJPIZ010044959">
    <property type="protein sequence ID" value="CAG2122165.1"/>
    <property type="molecule type" value="Genomic_DNA"/>
</dbReference>
<dbReference type="EMBL" id="OC899534">
    <property type="protein sequence ID" value="CAD7648799.1"/>
    <property type="molecule type" value="Genomic_DNA"/>
</dbReference>